<dbReference type="SUPFAM" id="SSF81383">
    <property type="entry name" value="F-box domain"/>
    <property type="match status" value="1"/>
</dbReference>
<dbReference type="InterPro" id="IPR036047">
    <property type="entry name" value="F-box-like_dom_sf"/>
</dbReference>
<feature type="region of interest" description="Disordered" evidence="1">
    <location>
        <begin position="600"/>
        <end position="680"/>
    </location>
</feature>
<evidence type="ECO:0000256" key="1">
    <source>
        <dbReference type="SAM" id="MobiDB-lite"/>
    </source>
</evidence>
<evidence type="ECO:0008006" key="4">
    <source>
        <dbReference type="Google" id="ProtNLM"/>
    </source>
</evidence>
<organism evidence="2 3">
    <name type="scientific">Ascosphaera apis ARSEF 7405</name>
    <dbReference type="NCBI Taxonomy" id="392613"/>
    <lineage>
        <taxon>Eukaryota</taxon>
        <taxon>Fungi</taxon>
        <taxon>Dikarya</taxon>
        <taxon>Ascomycota</taxon>
        <taxon>Pezizomycotina</taxon>
        <taxon>Eurotiomycetes</taxon>
        <taxon>Eurotiomycetidae</taxon>
        <taxon>Onygenales</taxon>
        <taxon>Ascosphaeraceae</taxon>
        <taxon>Ascosphaera</taxon>
    </lineage>
</organism>
<proteinExistence type="predicted"/>
<evidence type="ECO:0000313" key="3">
    <source>
        <dbReference type="Proteomes" id="UP000242877"/>
    </source>
</evidence>
<dbReference type="SUPFAM" id="SSF52047">
    <property type="entry name" value="RNI-like"/>
    <property type="match status" value="1"/>
</dbReference>
<feature type="compositionally biased region" description="Polar residues" evidence="1">
    <location>
        <begin position="606"/>
        <end position="645"/>
    </location>
</feature>
<accession>A0A168C8T1</accession>
<dbReference type="EMBL" id="AZGZ01000003">
    <property type="protein sequence ID" value="KZZ96295.1"/>
    <property type="molecule type" value="Genomic_DNA"/>
</dbReference>
<dbReference type="VEuPathDB" id="FungiDB:AAP_01068"/>
<name>A0A168C8T1_9EURO</name>
<protein>
    <recommendedName>
        <fullName evidence="4">F-box domain-containing protein</fullName>
    </recommendedName>
</protein>
<gene>
    <name evidence="2" type="ORF">AAP_01068</name>
</gene>
<dbReference type="Proteomes" id="UP000242877">
    <property type="component" value="Unassembled WGS sequence"/>
</dbReference>
<comment type="caution">
    <text evidence="2">The sequence shown here is derived from an EMBL/GenBank/DDBJ whole genome shotgun (WGS) entry which is preliminary data.</text>
</comment>
<sequence>MATIDDAILAASLIPPSHGPPGLLTLPLNLLSRMLTYVNDVKDLASLCRTCRILNYMALPQLYENFTLTSYDTIRFRDNQPEGCGSASPFSMGLNAIVTRSLGPLVKTFTLRGTWLEHELDEHSRMGRVPESSMMLNIAVRAAVDKMPNLESFVWQLNTKALETVYQGLSQIENLKSLTIRFPSSRHPRPTTMINPMTNLEFLKITDIDPLCYPDDISTLLAQSRKLKDLRLHWSPRMKQAQEASVRLSEYFRKCVSLNQPLKLKSISFQNFYAPYEEGLEKAIDRGTVEEMHVLSSPGIFADDYAPISFVETSWMLPCLPMNPLKCLRHDLLDKKLISFISAITALERLYYTPPIRTISDYINRAREPPMSLQSNHPEYPTDERLTSLFDDRPQSTNRAIPSAIINSSKALQDSYLKSIFNTHGLSLRHLLLPSRWALPKDIVVRLVRACPNLEQLGFAAEISSIDSIYIAQHYLPKLRALRVLIPTTSHNGISTPASDTCSPIDKSVRLSNQDDGKSAHITQRSNDSVLSQISDLNARAIAELTDLDDRLHVHAIGLRLGDMPTNSLKILGIGWKAFEIGEVYTIANSEILPKIPKLSKEKDGTCQNGKGPNSTCQKTSEDTNLSDTLPLSSGSEDHAQSINPNKRKIQTYLSGSPRPCPKARTGESSNHRDTSEPRSTYEIMNMAIPLSPLSEETDVTAEDLPLFDITDLSAYVTSTGHPISEPAKAEISRFLSRLQLLREHEGLIPKRKLKRVGWDVLKHWEIFALDTQEI</sequence>
<keyword evidence="3" id="KW-1185">Reference proteome</keyword>
<reference evidence="2 3" key="1">
    <citation type="journal article" date="2016" name="Genome Biol. Evol.">
        <title>Divergent and convergent evolution of fungal pathogenicity.</title>
        <authorList>
            <person name="Shang Y."/>
            <person name="Xiao G."/>
            <person name="Zheng P."/>
            <person name="Cen K."/>
            <person name="Zhan S."/>
            <person name="Wang C."/>
        </authorList>
    </citation>
    <scope>NUCLEOTIDE SEQUENCE [LARGE SCALE GENOMIC DNA]</scope>
    <source>
        <strain evidence="2 3">ARSEF 7405</strain>
    </source>
</reference>
<evidence type="ECO:0000313" key="2">
    <source>
        <dbReference type="EMBL" id="KZZ96295.1"/>
    </source>
</evidence>
<dbReference type="Gene3D" id="3.80.10.10">
    <property type="entry name" value="Ribonuclease Inhibitor"/>
    <property type="match status" value="1"/>
</dbReference>
<dbReference type="OrthoDB" id="4204873at2759"/>
<dbReference type="InterPro" id="IPR032675">
    <property type="entry name" value="LRR_dom_sf"/>
</dbReference>
<dbReference type="AlphaFoldDB" id="A0A168C8T1"/>